<evidence type="ECO:0000256" key="1">
    <source>
        <dbReference type="ARBA" id="ARBA00008871"/>
    </source>
</evidence>
<dbReference type="PRINTS" id="PR00846">
    <property type="entry name" value="GLHYDRLASE56"/>
</dbReference>
<comment type="similarity">
    <text evidence="1 4">Belongs to the glycosyl hydrolase 56 family.</text>
</comment>
<feature type="non-terminal residue" evidence="5">
    <location>
        <position position="1"/>
    </location>
</feature>
<sequence>DSSNNYYVIELPEDVPRDYKKPFRVYWNVPTMQCKSKKILFNNLHEKYGIIQNKDDKFLGDKISILYDPGLFPALLKNESSGKFKFRNGGVPQEGDLDEHLAAFKNTVSQSIPDPDFSGIGIIDFESWRPVFRQNFGVLVPYKDVSFEIEKKRHWWWPKEWIMAEAKLRFEDFGRIFMQKTLEIAKQLRPKAVWGYYAYPYCYNMASNNMVENCPTKVQDENDKTYWLWAESTALFPSVYSSENLSSSELASLIRGRMKEASRSKPGSLILPYFWYRYRDGGFLNERDLSTALKTLYKSNASGFIIWGSSKDVNTVDKCKKLKDYVDTTFGPFIAKYTKNTNRINDDTFSDMDTTEDSQTVTDQSLENNTTKTRLVEMDPEYHWLPPENYKFDIIQNVEQEFTKKGYKASNQSDSNMVASININNSIILDTILKLRNGDMVESSTAKNPKLAYTSSKDVDSTETSTQLLNTIDSFSDINNQETTSETSDFTTEAILTSTYVYKSTDLTTEIDLVNSNEFMISTLQNSNAVETTSEGNNVEISSEVNEFVEKTSTMNAITTEDYSDILNDTYIEETTRASPTTSHAEQVTFVYNKHPYQFLIP</sequence>
<dbReference type="EMBL" id="FZQP02001815">
    <property type="protein sequence ID" value="VVC93911.1"/>
    <property type="molecule type" value="Genomic_DNA"/>
</dbReference>
<evidence type="ECO:0000256" key="4">
    <source>
        <dbReference type="RuleBase" id="RU610713"/>
    </source>
</evidence>
<evidence type="ECO:0000256" key="3">
    <source>
        <dbReference type="ARBA" id="ARBA00023180"/>
    </source>
</evidence>
<dbReference type="PANTHER" id="PTHR11769">
    <property type="entry name" value="HYALURONIDASE"/>
    <property type="match status" value="1"/>
</dbReference>
<dbReference type="InterPro" id="IPR018155">
    <property type="entry name" value="Hyaluronidase"/>
</dbReference>
<protein>
    <recommendedName>
        <fullName evidence="4">Hyaluronidase</fullName>
        <ecNumber evidence="4">3.2.1.35</ecNumber>
    </recommendedName>
</protein>
<dbReference type="GO" id="GO:0004415">
    <property type="term" value="F:hyalurononglucosaminidase activity"/>
    <property type="evidence" value="ECO:0007669"/>
    <property type="project" value="UniProtKB-UniRule"/>
</dbReference>
<keyword evidence="4" id="KW-0326">Glycosidase</keyword>
<comment type="catalytic activity">
    <reaction evidence="4">
        <text>Random hydrolysis of (1-&gt;4)-linkages between N-acetyl-beta-D-glucosamine and D-glucuronate residues in hyaluronate.</text>
        <dbReference type="EC" id="3.2.1.35"/>
    </reaction>
</comment>
<dbReference type="Gene3D" id="3.20.20.70">
    <property type="entry name" value="Aldolase class I"/>
    <property type="match status" value="1"/>
</dbReference>
<evidence type="ECO:0000313" key="5">
    <source>
        <dbReference type="EMBL" id="VVC93911.1"/>
    </source>
</evidence>
<dbReference type="InterPro" id="IPR017853">
    <property type="entry name" value="GH"/>
</dbReference>
<dbReference type="InterPro" id="IPR013785">
    <property type="entry name" value="Aldolase_TIM"/>
</dbReference>
<reference evidence="5 6" key="1">
    <citation type="submission" date="2017-07" db="EMBL/GenBank/DDBJ databases">
        <authorList>
            <person name="Talla V."/>
            <person name="Backstrom N."/>
        </authorList>
    </citation>
    <scope>NUCLEOTIDE SEQUENCE [LARGE SCALE GENOMIC DNA]</scope>
</reference>
<dbReference type="SUPFAM" id="SSF51445">
    <property type="entry name" value="(Trans)glycosidases"/>
    <property type="match status" value="1"/>
</dbReference>
<keyword evidence="4" id="KW-0378">Hydrolase</keyword>
<dbReference type="GO" id="GO:0005975">
    <property type="term" value="P:carbohydrate metabolic process"/>
    <property type="evidence" value="ECO:0007669"/>
    <property type="project" value="InterPro"/>
</dbReference>
<proteinExistence type="inferred from homology"/>
<dbReference type="PRINTS" id="PR00847">
    <property type="entry name" value="HYALURONDASE"/>
</dbReference>
<name>A0A5E4Q9D3_9NEOP</name>
<accession>A0A5E4Q9D3</accession>
<keyword evidence="3" id="KW-0325">Glycoprotein</keyword>
<evidence type="ECO:0000313" key="6">
    <source>
        <dbReference type="Proteomes" id="UP000324832"/>
    </source>
</evidence>
<dbReference type="GO" id="GO:0030214">
    <property type="term" value="P:hyaluronan catabolic process"/>
    <property type="evidence" value="ECO:0007669"/>
    <property type="project" value="TreeGrafter"/>
</dbReference>
<dbReference type="Pfam" id="PF01630">
    <property type="entry name" value="Glyco_hydro_56"/>
    <property type="match status" value="1"/>
</dbReference>
<dbReference type="PANTHER" id="PTHR11769:SF35">
    <property type="entry name" value="HYALURONIDASE"/>
    <property type="match status" value="1"/>
</dbReference>
<organism evidence="5 6">
    <name type="scientific">Leptidea sinapis</name>
    <dbReference type="NCBI Taxonomy" id="189913"/>
    <lineage>
        <taxon>Eukaryota</taxon>
        <taxon>Metazoa</taxon>
        <taxon>Ecdysozoa</taxon>
        <taxon>Arthropoda</taxon>
        <taxon>Hexapoda</taxon>
        <taxon>Insecta</taxon>
        <taxon>Pterygota</taxon>
        <taxon>Neoptera</taxon>
        <taxon>Endopterygota</taxon>
        <taxon>Lepidoptera</taxon>
        <taxon>Glossata</taxon>
        <taxon>Ditrysia</taxon>
        <taxon>Papilionoidea</taxon>
        <taxon>Pieridae</taxon>
        <taxon>Dismorphiinae</taxon>
        <taxon>Leptidea</taxon>
    </lineage>
</organism>
<keyword evidence="2" id="KW-1015">Disulfide bond</keyword>
<keyword evidence="6" id="KW-1185">Reference proteome</keyword>
<gene>
    <name evidence="5" type="ORF">LSINAPIS_LOCUS6005</name>
</gene>
<dbReference type="GO" id="GO:0006952">
    <property type="term" value="P:defense response"/>
    <property type="evidence" value="ECO:0007669"/>
    <property type="project" value="InterPro"/>
</dbReference>
<dbReference type="Proteomes" id="UP000324832">
    <property type="component" value="Unassembled WGS sequence"/>
</dbReference>
<evidence type="ECO:0000256" key="2">
    <source>
        <dbReference type="ARBA" id="ARBA00023157"/>
    </source>
</evidence>
<dbReference type="EC" id="3.2.1.35" evidence="4"/>
<dbReference type="AlphaFoldDB" id="A0A5E4Q9D3"/>
<dbReference type="InterPro" id="IPR001329">
    <property type="entry name" value="Venom_Hyaluronidase"/>
</dbReference>